<evidence type="ECO:0000313" key="2">
    <source>
        <dbReference type="Proteomes" id="UP000317624"/>
    </source>
</evidence>
<dbReference type="EMBL" id="VMRJ01000005">
    <property type="protein sequence ID" value="TVT38639.1"/>
    <property type="molecule type" value="Genomic_DNA"/>
</dbReference>
<proteinExistence type="predicted"/>
<evidence type="ECO:0000313" key="1">
    <source>
        <dbReference type="EMBL" id="TVT38639.1"/>
    </source>
</evidence>
<keyword evidence="2" id="KW-1185">Reference proteome</keyword>
<dbReference type="RefSeq" id="WP_144851715.1">
    <property type="nucleotide sequence ID" value="NZ_VMRJ01000005.1"/>
</dbReference>
<accession>A0A558BQ37</accession>
<organism evidence="1 2">
    <name type="scientific">Hymenobacter setariae</name>
    <dbReference type="NCBI Taxonomy" id="2594794"/>
    <lineage>
        <taxon>Bacteria</taxon>
        <taxon>Pseudomonadati</taxon>
        <taxon>Bacteroidota</taxon>
        <taxon>Cytophagia</taxon>
        <taxon>Cytophagales</taxon>
        <taxon>Hymenobacteraceae</taxon>
        <taxon>Hymenobacter</taxon>
    </lineage>
</organism>
<protein>
    <submittedName>
        <fullName evidence="1">Uncharacterized protein</fullName>
    </submittedName>
</protein>
<comment type="caution">
    <text evidence="1">The sequence shown here is derived from an EMBL/GenBank/DDBJ whole genome shotgun (WGS) entry which is preliminary data.</text>
</comment>
<name>A0A558BQ37_9BACT</name>
<sequence>MNEAPKTPKDTTATKKAARVESYDIAKSDETLDLAKDLAKFIKENKLSTQVQGKEFVNVEGWQYAGSRLGIVPIVEHVINVSTDQELKYQAKVTLFDMRSQHTVGAGFAICSNKESGKKFYQEFAIASMAQTRAIGKAYRNILAWIIRAAGYEPTPAEEMEYTGNVPTPATAPAAVVAEPAPVMRAVTNTPPTPAEVPAAEAAAPVQYATASQKEEIIRLLNHPLITRQEKTKMLLNINRLDEERATQAIAKLRKAIEDREGTSAVAA</sequence>
<dbReference type="AlphaFoldDB" id="A0A558BQ37"/>
<dbReference type="Proteomes" id="UP000317624">
    <property type="component" value="Unassembled WGS sequence"/>
</dbReference>
<reference evidence="1 2" key="1">
    <citation type="submission" date="2019-07" db="EMBL/GenBank/DDBJ databases">
        <title>Hymenobacter sp. straun FUR1 Genome sequencing and assembly.</title>
        <authorList>
            <person name="Chhetri G."/>
        </authorList>
    </citation>
    <scope>NUCLEOTIDE SEQUENCE [LARGE SCALE GENOMIC DNA]</scope>
    <source>
        <strain evidence="1 2">Fur1</strain>
    </source>
</reference>
<gene>
    <name evidence="1" type="ORF">FNT36_20570</name>
</gene>
<dbReference type="OrthoDB" id="892392at2"/>